<dbReference type="PROSITE" id="PS51257">
    <property type="entry name" value="PROKAR_LIPOPROTEIN"/>
    <property type="match status" value="1"/>
</dbReference>
<sequence length="519" mass="57551">MLKKLFYFIGLMSFLMFWSSCRKDFNFTPSSGQLSFSKDTVYLDTVFTNIGSSTYNLKVYNRSSDNIAIPSIRLSNGLASNYRLSVDGMAGKEFENVELLAHDSLYIFIETTVDINNYASTNGRFLYTDAIEFGSGNSIQSVPLITLVKDAVFIYPNRDNTTKVIETLTLNVDGQPTETDLQGRELLPEELHFTNEKPYVIYGFAAVPSGETLIIDAGARLHFHANSGLIVKEGASLQVNGSYSNDQDLLENEVIFEGDRLEPQYADVPGQWGTIWLYDGSIDNNINYATIKNATIGILSDGNPNDTNDKLHISNTQVYNSSSFGILGRNTSISGENVVLNNAGLSAFAGTIGGKYNFTHSTIANYWSGSFRQFPALLLNNYVLDENNNATLADLTEANFNNCIVYGNDNPEFILDEVEDAAVVFHFKFDHCLLKFDNSSNAFTGPNYDFSDILLYNSNTFNEDPDFKDPQNNQLIIGENSAGINQGLSDFATQVPLDILNVDRTTSPDLGAYQHITFQ</sequence>
<proteinExistence type="predicted"/>
<protein>
    <recommendedName>
        <fullName evidence="3">Right handed beta helix domain-containing protein</fullName>
    </recommendedName>
</protein>
<organism evidence="1 2">
    <name type="scientific">Gaetbulibacter aestuarii</name>
    <dbReference type="NCBI Taxonomy" id="1502358"/>
    <lineage>
        <taxon>Bacteria</taxon>
        <taxon>Pseudomonadati</taxon>
        <taxon>Bacteroidota</taxon>
        <taxon>Flavobacteriia</taxon>
        <taxon>Flavobacteriales</taxon>
        <taxon>Flavobacteriaceae</taxon>
        <taxon>Gaetbulibacter</taxon>
    </lineage>
</organism>
<evidence type="ECO:0000313" key="1">
    <source>
        <dbReference type="EMBL" id="MFH6772878.1"/>
    </source>
</evidence>
<reference evidence="1 2" key="1">
    <citation type="submission" date="2024-02" db="EMBL/GenBank/DDBJ databases">
        <title>A Gaetbulibacter species isolated from tidal flats and genomic insights of their niches.</title>
        <authorList>
            <person name="Ye Y."/>
        </authorList>
    </citation>
    <scope>NUCLEOTIDE SEQUENCE [LARGE SCALE GENOMIC DNA]</scope>
    <source>
        <strain evidence="1 2">KYW382</strain>
    </source>
</reference>
<keyword evidence="2" id="KW-1185">Reference proteome</keyword>
<evidence type="ECO:0008006" key="3">
    <source>
        <dbReference type="Google" id="ProtNLM"/>
    </source>
</evidence>
<dbReference type="RefSeq" id="WP_344742096.1">
    <property type="nucleotide sequence ID" value="NZ_BAABAY010000007.1"/>
</dbReference>
<comment type="caution">
    <text evidence="1">The sequence shown here is derived from an EMBL/GenBank/DDBJ whole genome shotgun (WGS) entry which is preliminary data.</text>
</comment>
<dbReference type="EMBL" id="JBAWKB010000005">
    <property type="protein sequence ID" value="MFH6772878.1"/>
    <property type="molecule type" value="Genomic_DNA"/>
</dbReference>
<evidence type="ECO:0000313" key="2">
    <source>
        <dbReference type="Proteomes" id="UP001610100"/>
    </source>
</evidence>
<name>A0ABW7N190_9FLAO</name>
<gene>
    <name evidence="1" type="ORF">V8G58_13125</name>
</gene>
<dbReference type="Proteomes" id="UP001610100">
    <property type="component" value="Unassembled WGS sequence"/>
</dbReference>
<accession>A0ABW7N190</accession>